<protein>
    <submittedName>
        <fullName evidence="1">Uncharacterized protein</fullName>
    </submittedName>
</protein>
<dbReference type="EMBL" id="BGZK01000710">
    <property type="protein sequence ID" value="GBP57172.1"/>
    <property type="molecule type" value="Genomic_DNA"/>
</dbReference>
<sequence>MFNFASLHRRDDLDDFMKHYRPCSINMEDNGAEYVGGGPPARTELVSAYATIPPRGIKSCKLRGRAPRDRPILRADNGIKEWFMGVSAGAVVCVLNTARVSRRTYFPFGDPLAELTRKDFGNKEMMIENNNTTAPAYRAWVLRVVLRKYYAI</sequence>
<dbReference type="AlphaFoldDB" id="A0A4C1X2H6"/>
<evidence type="ECO:0000313" key="1">
    <source>
        <dbReference type="EMBL" id="GBP57172.1"/>
    </source>
</evidence>
<reference evidence="1 2" key="1">
    <citation type="journal article" date="2019" name="Commun. Biol.">
        <title>The bagworm genome reveals a unique fibroin gene that provides high tensile strength.</title>
        <authorList>
            <person name="Kono N."/>
            <person name="Nakamura H."/>
            <person name="Ohtoshi R."/>
            <person name="Tomita M."/>
            <person name="Numata K."/>
            <person name="Arakawa K."/>
        </authorList>
    </citation>
    <scope>NUCLEOTIDE SEQUENCE [LARGE SCALE GENOMIC DNA]</scope>
</reference>
<accession>A0A4C1X2H6</accession>
<comment type="caution">
    <text evidence="1">The sequence shown here is derived from an EMBL/GenBank/DDBJ whole genome shotgun (WGS) entry which is preliminary data.</text>
</comment>
<proteinExistence type="predicted"/>
<organism evidence="1 2">
    <name type="scientific">Eumeta variegata</name>
    <name type="common">Bagworm moth</name>
    <name type="synonym">Eumeta japonica</name>
    <dbReference type="NCBI Taxonomy" id="151549"/>
    <lineage>
        <taxon>Eukaryota</taxon>
        <taxon>Metazoa</taxon>
        <taxon>Ecdysozoa</taxon>
        <taxon>Arthropoda</taxon>
        <taxon>Hexapoda</taxon>
        <taxon>Insecta</taxon>
        <taxon>Pterygota</taxon>
        <taxon>Neoptera</taxon>
        <taxon>Endopterygota</taxon>
        <taxon>Lepidoptera</taxon>
        <taxon>Glossata</taxon>
        <taxon>Ditrysia</taxon>
        <taxon>Tineoidea</taxon>
        <taxon>Psychidae</taxon>
        <taxon>Oiketicinae</taxon>
        <taxon>Eumeta</taxon>
    </lineage>
</organism>
<keyword evidence="2" id="KW-1185">Reference proteome</keyword>
<gene>
    <name evidence="1" type="ORF">EVAR_37851_1</name>
</gene>
<name>A0A4C1X2H6_EUMVA</name>
<dbReference type="Proteomes" id="UP000299102">
    <property type="component" value="Unassembled WGS sequence"/>
</dbReference>
<evidence type="ECO:0000313" key="2">
    <source>
        <dbReference type="Proteomes" id="UP000299102"/>
    </source>
</evidence>